<dbReference type="InterPro" id="IPR011051">
    <property type="entry name" value="RmlC_Cupin_sf"/>
</dbReference>
<dbReference type="CDD" id="cd02233">
    <property type="entry name" value="cupin_HNL-like"/>
    <property type="match status" value="1"/>
</dbReference>
<dbReference type="InterPro" id="IPR013096">
    <property type="entry name" value="Cupin_2"/>
</dbReference>
<evidence type="ECO:0000259" key="1">
    <source>
        <dbReference type="Pfam" id="PF07883"/>
    </source>
</evidence>
<organism evidence="2 3">
    <name type="scientific">Penicillium canescens</name>
    <dbReference type="NCBI Taxonomy" id="5083"/>
    <lineage>
        <taxon>Eukaryota</taxon>
        <taxon>Fungi</taxon>
        <taxon>Dikarya</taxon>
        <taxon>Ascomycota</taxon>
        <taxon>Pezizomycotina</taxon>
        <taxon>Eurotiomycetes</taxon>
        <taxon>Eurotiomycetidae</taxon>
        <taxon>Eurotiales</taxon>
        <taxon>Aspergillaceae</taxon>
        <taxon>Penicillium</taxon>
    </lineage>
</organism>
<proteinExistence type="predicted"/>
<reference evidence="2" key="2">
    <citation type="submission" date="2023-01" db="EMBL/GenBank/DDBJ databases">
        <authorList>
            <person name="Petersen C."/>
        </authorList>
    </citation>
    <scope>NUCLEOTIDE SEQUENCE</scope>
    <source>
        <strain evidence="2">IBT 15450</strain>
    </source>
</reference>
<comment type="caution">
    <text evidence="2">The sequence shown here is derived from an EMBL/GenBank/DDBJ whole genome shotgun (WGS) entry which is preliminary data.</text>
</comment>
<accession>A0AAD6NBX7</accession>
<protein>
    <recommendedName>
        <fullName evidence="1">Cupin type-2 domain-containing protein</fullName>
    </recommendedName>
</protein>
<name>A0AAD6NBX7_PENCN</name>
<dbReference type="Pfam" id="PF07883">
    <property type="entry name" value="Cupin_2"/>
    <property type="match status" value="1"/>
</dbReference>
<dbReference type="PANTHER" id="PTHR43698:SF1">
    <property type="entry name" value="BLL4564 PROTEIN"/>
    <property type="match status" value="1"/>
</dbReference>
<dbReference type="EMBL" id="JAQJZL010000002">
    <property type="protein sequence ID" value="KAJ6050998.1"/>
    <property type="molecule type" value="Genomic_DNA"/>
</dbReference>
<dbReference type="SUPFAM" id="SSF51182">
    <property type="entry name" value="RmlC-like cupins"/>
    <property type="match status" value="1"/>
</dbReference>
<dbReference type="InterPro" id="IPR047263">
    <property type="entry name" value="HNL-like_cupin"/>
</dbReference>
<dbReference type="Gene3D" id="2.60.120.10">
    <property type="entry name" value="Jelly Rolls"/>
    <property type="match status" value="1"/>
</dbReference>
<reference evidence="2" key="1">
    <citation type="journal article" date="2023" name="IMA Fungus">
        <title>Comparative genomic study of the Penicillium genus elucidates a diverse pangenome and 15 lateral gene transfer events.</title>
        <authorList>
            <person name="Petersen C."/>
            <person name="Sorensen T."/>
            <person name="Nielsen M.R."/>
            <person name="Sondergaard T.E."/>
            <person name="Sorensen J.L."/>
            <person name="Fitzpatrick D.A."/>
            <person name="Frisvad J.C."/>
            <person name="Nielsen K.L."/>
        </authorList>
    </citation>
    <scope>NUCLEOTIDE SEQUENCE</scope>
    <source>
        <strain evidence="2">IBT 15450</strain>
    </source>
</reference>
<dbReference type="AlphaFoldDB" id="A0AAD6NBX7"/>
<keyword evidence="3" id="KW-1185">Reference proteome</keyword>
<evidence type="ECO:0000313" key="3">
    <source>
        <dbReference type="Proteomes" id="UP001219568"/>
    </source>
</evidence>
<dbReference type="InterPro" id="IPR014710">
    <property type="entry name" value="RmlC-like_jellyroll"/>
</dbReference>
<dbReference type="PANTHER" id="PTHR43698">
    <property type="entry name" value="RIBD C-TERMINAL DOMAIN CONTAINING PROTEIN"/>
    <property type="match status" value="1"/>
</dbReference>
<dbReference type="Proteomes" id="UP001219568">
    <property type="component" value="Unassembled WGS sequence"/>
</dbReference>
<sequence length="132" mass="14577">MPETLIIPSSSQGSQSILKPTTTFTGDVYLDIFHMDDTTAITNVTFTPCARTYWHTHEEGQFLKVVAGSGWICDKGAEPRRINVGDLIWAPPGTTHWHGADKGGTMTHFVVALGKTTWHDAVTDEQYGEKKD</sequence>
<feature type="domain" description="Cupin type-2" evidence="1">
    <location>
        <begin position="44"/>
        <end position="106"/>
    </location>
</feature>
<evidence type="ECO:0000313" key="2">
    <source>
        <dbReference type="EMBL" id="KAJ6050998.1"/>
    </source>
</evidence>
<gene>
    <name evidence="2" type="ORF">N7460_001532</name>
</gene>